<organism evidence="2 4">
    <name type="scientific">Hortaea werneckii</name>
    <name type="common">Black yeast</name>
    <name type="synonym">Cladosporium werneckii</name>
    <dbReference type="NCBI Taxonomy" id="91943"/>
    <lineage>
        <taxon>Eukaryota</taxon>
        <taxon>Fungi</taxon>
        <taxon>Dikarya</taxon>
        <taxon>Ascomycota</taxon>
        <taxon>Pezizomycotina</taxon>
        <taxon>Dothideomycetes</taxon>
        <taxon>Dothideomycetidae</taxon>
        <taxon>Mycosphaerellales</taxon>
        <taxon>Teratosphaeriaceae</taxon>
        <taxon>Hortaea</taxon>
    </lineage>
</organism>
<dbReference type="VEuPathDB" id="FungiDB:BTJ68_03996"/>
<evidence type="ECO:0000313" key="3">
    <source>
        <dbReference type="EMBL" id="RMY30784.1"/>
    </source>
</evidence>
<dbReference type="OrthoDB" id="5314997at2759"/>
<evidence type="ECO:0000313" key="4">
    <source>
        <dbReference type="Proteomes" id="UP000271337"/>
    </source>
</evidence>
<dbReference type="EMBL" id="QWIM01000807">
    <property type="protein sequence ID" value="RMY30784.1"/>
    <property type="molecule type" value="Genomic_DNA"/>
</dbReference>
<name>A0A3M6Z173_HORWE</name>
<protein>
    <submittedName>
        <fullName evidence="2">Uncharacterized protein</fullName>
    </submittedName>
</protein>
<gene>
    <name evidence="3" type="ORF">D0866_07753</name>
    <name evidence="2" type="ORF">D0867_08855</name>
</gene>
<evidence type="ECO:0000256" key="1">
    <source>
        <dbReference type="SAM" id="MobiDB-lite"/>
    </source>
</evidence>
<dbReference type="PANTHER" id="PTHR42085:SF2">
    <property type="entry name" value="F-BOX DOMAIN-CONTAINING PROTEIN"/>
    <property type="match status" value="1"/>
</dbReference>
<dbReference type="InterPro" id="IPR038883">
    <property type="entry name" value="AN11006-like"/>
</dbReference>
<sequence length="374" mass="41319">MNPSALNGTRDEDHSKRSKSQPSFRLTDLAADLRGRRIYHELLTWPANDHNENHNKRSKRKPPFRLLDLAPDLRGRIYHELLTWPEGDSYNLSTCHPHILTVCKQVKAEAEEILYKENTEVIHLALRQQTRSLTSCLLSVGGGRTLHRELVSTTCLEGCGWPTHLRRMARLRVVVRMAPAATNATGGAAGSVKEMARKVNNVLYSLVNFLAGSSGGAQGVEIVLQQELESGAVTGLNLDGPLLARMLWPLSKCRAQQPLRKLSLVGFTAASSPTTASATAARLFFEQKITGRPIHNVNLTEKYWIFEQGVKAFFGLSRGDSMAVAVVSQQQQHLNIAATQLETMALEEGWVDAVWEEGLIRALVVVGTFLKANA</sequence>
<dbReference type="Proteomes" id="UP000276864">
    <property type="component" value="Unassembled WGS sequence"/>
</dbReference>
<comment type="caution">
    <text evidence="2">The sequence shown here is derived from an EMBL/GenBank/DDBJ whole genome shotgun (WGS) entry which is preliminary data.</text>
</comment>
<feature type="region of interest" description="Disordered" evidence="1">
    <location>
        <begin position="1"/>
        <end position="24"/>
    </location>
</feature>
<dbReference type="EMBL" id="QWIL01001023">
    <property type="protein sequence ID" value="RMY08988.1"/>
    <property type="molecule type" value="Genomic_DNA"/>
</dbReference>
<dbReference type="AlphaFoldDB" id="A0A3M6Z173"/>
<evidence type="ECO:0000313" key="5">
    <source>
        <dbReference type="Proteomes" id="UP000276864"/>
    </source>
</evidence>
<dbReference type="PANTHER" id="PTHR42085">
    <property type="entry name" value="F-BOX DOMAIN-CONTAINING PROTEIN"/>
    <property type="match status" value="1"/>
</dbReference>
<evidence type="ECO:0000313" key="2">
    <source>
        <dbReference type="EMBL" id="RMY08988.1"/>
    </source>
</evidence>
<dbReference type="Proteomes" id="UP000271337">
    <property type="component" value="Unassembled WGS sequence"/>
</dbReference>
<proteinExistence type="predicted"/>
<accession>A0A3M6Z173</accession>
<reference evidence="4 5" key="1">
    <citation type="journal article" date="2018" name="BMC Genomics">
        <title>Genomic evidence for intraspecific hybridization in a clonal and extremely halotolerant yeast.</title>
        <authorList>
            <person name="Gostincar C."/>
            <person name="Stajich J.E."/>
            <person name="Zupancic J."/>
            <person name="Zalar P."/>
            <person name="Gunde-Cimerman N."/>
        </authorList>
    </citation>
    <scope>NUCLEOTIDE SEQUENCE [LARGE SCALE GENOMIC DNA]</scope>
    <source>
        <strain evidence="3 5">EXF-6651</strain>
        <strain evidence="2 4">EXF-6669</strain>
    </source>
</reference>